<gene>
    <name evidence="2" type="ORF">PL2TA16_04597</name>
</gene>
<sequence length="82" mass="8838">MTPEQENQLFQSIGQIQATQTSILNEVRQIKTDVNARVDKLEVRVEKAEKQLTNTRLKIAGASGLTGVAAAITSELMKLGGG</sequence>
<dbReference type="AlphaFoldDB" id="V4HC43"/>
<dbReference type="EMBL" id="AUSV01000008">
    <property type="protein sequence ID" value="ESP95041.1"/>
    <property type="molecule type" value="Genomic_DNA"/>
</dbReference>
<dbReference type="Proteomes" id="UP000017820">
    <property type="component" value="Unassembled WGS sequence"/>
</dbReference>
<dbReference type="RefSeq" id="WP_023397561.1">
    <property type="nucleotide sequence ID" value="NZ_AUSV01000008.1"/>
</dbReference>
<proteinExistence type="predicted"/>
<dbReference type="GeneID" id="29921196"/>
<protein>
    <submittedName>
        <fullName evidence="2">Uncharacterized protein</fullName>
    </submittedName>
</protein>
<evidence type="ECO:0000313" key="2">
    <source>
        <dbReference type="EMBL" id="ESP95041.1"/>
    </source>
</evidence>
<feature type="coiled-coil region" evidence="1">
    <location>
        <begin position="24"/>
        <end position="58"/>
    </location>
</feature>
<accession>V4HC43</accession>
<dbReference type="PATRIC" id="fig|1353533.3.peg.600"/>
<evidence type="ECO:0000256" key="1">
    <source>
        <dbReference type="SAM" id="Coils"/>
    </source>
</evidence>
<organism evidence="2 3">
    <name type="scientific">Pseudoalteromonas luteoviolacea (strain 2ta16)</name>
    <dbReference type="NCBI Taxonomy" id="1353533"/>
    <lineage>
        <taxon>Bacteria</taxon>
        <taxon>Pseudomonadati</taxon>
        <taxon>Pseudomonadota</taxon>
        <taxon>Gammaproteobacteria</taxon>
        <taxon>Alteromonadales</taxon>
        <taxon>Pseudoalteromonadaceae</taxon>
        <taxon>Pseudoalteromonas</taxon>
    </lineage>
</organism>
<comment type="caution">
    <text evidence="2">The sequence shown here is derived from an EMBL/GenBank/DDBJ whole genome shotgun (WGS) entry which is preliminary data.</text>
</comment>
<reference evidence="2 3" key="1">
    <citation type="submission" date="2013-07" db="EMBL/GenBank/DDBJ databases">
        <title>Draft genome sequence of Pseudoalteromonas luteoviolacea 2ta16.</title>
        <authorList>
            <person name="Allen E.E."/>
            <person name="Azam F."/>
            <person name="Podell S."/>
        </authorList>
    </citation>
    <scope>NUCLEOTIDE SEQUENCE [LARGE SCALE GENOMIC DNA]</scope>
    <source>
        <strain evidence="2 3">2ta16</strain>
    </source>
</reference>
<evidence type="ECO:0000313" key="3">
    <source>
        <dbReference type="Proteomes" id="UP000017820"/>
    </source>
</evidence>
<keyword evidence="1" id="KW-0175">Coiled coil</keyword>
<name>V4HC43_PSEL2</name>